<organism evidence="1 2">
    <name type="scientific">Faecalibacterium langellae</name>
    <dbReference type="NCBI Taxonomy" id="3435293"/>
    <lineage>
        <taxon>Bacteria</taxon>
        <taxon>Bacillati</taxon>
        <taxon>Bacillota</taxon>
        <taxon>Clostridia</taxon>
        <taxon>Eubacteriales</taxon>
        <taxon>Oscillospiraceae</taxon>
        <taxon>Faecalibacterium</taxon>
    </lineage>
</organism>
<sequence>MSITQKALAEQDYIISLRRDFHAHPEISLKEYRTAQRIEEELDKLGIPHQRSGETGVYAEIKGERPGTGIIALRADIDALAITETHEVPYKSQTPGVMHACGHDSHAAALLGAAKLLAAEKANFGGTVRLFFQPAEEIGKGAKEFIRDGHLDGVQRVFGLHAASDLPVGTIGVTAGSNNAAVDGFKIIVHGVNAHVSTPQLGADALYVASQIVVAAQALTTRRHVPTEPMVIGIGTLNAGTAYNIVAGHAELEGTTRTLTPETRAAVREQIDALAKQTAALYGATADVEWTDITPALINPADFSADVQAQARKLEGVNVITNRPVSLGGDNFAEYQQKVPGVYAYLGTRDPENPNTALAHHNDGFDLGEKALPYGTALYAQVALWWLQEGAEQA</sequence>
<proteinExistence type="predicted"/>
<protein>
    <submittedName>
        <fullName evidence="1">N-acyl-L-amino acid amidohydrolase</fullName>
    </submittedName>
</protein>
<name>A0ACC9CWX3_9FIRM</name>
<accession>A0ACC9CWX3</accession>
<evidence type="ECO:0000313" key="2">
    <source>
        <dbReference type="Proteomes" id="UP000220959"/>
    </source>
</evidence>
<keyword evidence="2" id="KW-1185">Reference proteome</keyword>
<evidence type="ECO:0000313" key="1">
    <source>
        <dbReference type="EMBL" id="PDX60229.1"/>
    </source>
</evidence>
<reference evidence="1 2" key="1">
    <citation type="journal article" date="2017" name="Front. Microbiol.">
        <title>New Insights into the Diversity of the Genus Faecalibacterium.</title>
        <authorList>
            <person name="Benevides L."/>
            <person name="Burman S."/>
            <person name="Martin R."/>
            <person name="Robert V."/>
            <person name="Thomas M."/>
            <person name="Miquel S."/>
            <person name="Chain F."/>
            <person name="Sokol H."/>
            <person name="Bermudez-Humaran L.G."/>
            <person name="Morrison M."/>
            <person name="Langella P."/>
            <person name="Azevedo V.A."/>
            <person name="Chatel J.M."/>
            <person name="Soares S."/>
        </authorList>
    </citation>
    <scope>NUCLEOTIDE SEQUENCE [LARGE SCALE GENOMIC DNA]</scope>
    <source>
        <strain evidence="2">CNCM I-4541</strain>
    </source>
</reference>
<dbReference type="EMBL" id="NMTR01000021">
    <property type="protein sequence ID" value="PDX60229.1"/>
    <property type="molecule type" value="Genomic_DNA"/>
</dbReference>
<dbReference type="Proteomes" id="UP000220959">
    <property type="component" value="Unassembled WGS sequence"/>
</dbReference>
<comment type="caution">
    <text evidence="1">The sequence shown here is derived from an EMBL/GenBank/DDBJ whole genome shotgun (WGS) entry which is preliminary data.</text>
</comment>
<gene>
    <name evidence="1" type="ORF">CGS49_09405</name>
</gene>